<dbReference type="Proteomes" id="UP001732700">
    <property type="component" value="Chromosome 4C"/>
</dbReference>
<reference evidence="1" key="2">
    <citation type="submission" date="2025-09" db="UniProtKB">
        <authorList>
            <consortium name="EnsemblPlants"/>
        </authorList>
    </citation>
    <scope>IDENTIFICATION</scope>
</reference>
<name>A0ACD5WP24_AVESA</name>
<sequence length="154" mass="16005">MAGRWLETIIFVSSAGSLVLAVAALTVLTLADARFLANKVLFAELMEVAIPWGAYLLWVQVRWLCLGGEQPGRAKLWVLVASEWLAACVTIATACAALAGDLFALQHDCCTSTAACLICLVGAAMACAAGALAAVSALGMLWIIGSRSRPAQAP</sequence>
<evidence type="ECO:0000313" key="2">
    <source>
        <dbReference type="Proteomes" id="UP001732700"/>
    </source>
</evidence>
<dbReference type="EnsemblPlants" id="AVESA.00010b.r2.4CG1261810.1">
    <property type="protein sequence ID" value="AVESA.00010b.r2.4CG1261810.1.CDS"/>
    <property type="gene ID" value="AVESA.00010b.r2.4CG1261810"/>
</dbReference>
<evidence type="ECO:0000313" key="1">
    <source>
        <dbReference type="EnsemblPlants" id="AVESA.00010b.r2.4CG1261810.1.CDS"/>
    </source>
</evidence>
<organism evidence="1 2">
    <name type="scientific">Avena sativa</name>
    <name type="common">Oat</name>
    <dbReference type="NCBI Taxonomy" id="4498"/>
    <lineage>
        <taxon>Eukaryota</taxon>
        <taxon>Viridiplantae</taxon>
        <taxon>Streptophyta</taxon>
        <taxon>Embryophyta</taxon>
        <taxon>Tracheophyta</taxon>
        <taxon>Spermatophyta</taxon>
        <taxon>Magnoliopsida</taxon>
        <taxon>Liliopsida</taxon>
        <taxon>Poales</taxon>
        <taxon>Poaceae</taxon>
        <taxon>BOP clade</taxon>
        <taxon>Pooideae</taxon>
        <taxon>Poodae</taxon>
        <taxon>Poeae</taxon>
        <taxon>Poeae Chloroplast Group 1 (Aveneae type)</taxon>
        <taxon>Aveninae</taxon>
        <taxon>Avena</taxon>
    </lineage>
</organism>
<reference evidence="1" key="1">
    <citation type="submission" date="2021-05" db="EMBL/GenBank/DDBJ databases">
        <authorList>
            <person name="Scholz U."/>
            <person name="Mascher M."/>
            <person name="Fiebig A."/>
        </authorList>
    </citation>
    <scope>NUCLEOTIDE SEQUENCE [LARGE SCALE GENOMIC DNA]</scope>
</reference>
<proteinExistence type="predicted"/>
<keyword evidence="2" id="KW-1185">Reference proteome</keyword>
<accession>A0ACD5WP24</accession>
<protein>
    <submittedName>
        <fullName evidence="1">Uncharacterized protein</fullName>
    </submittedName>
</protein>